<keyword evidence="3" id="KW-1185">Reference proteome</keyword>
<dbReference type="OrthoDB" id="996425at2"/>
<evidence type="ECO:0000256" key="1">
    <source>
        <dbReference type="SAM" id="SignalP"/>
    </source>
</evidence>
<dbReference type="EMBL" id="PXYL01000006">
    <property type="protein sequence ID" value="PSJ60449.1"/>
    <property type="molecule type" value="Genomic_DNA"/>
</dbReference>
<keyword evidence="1" id="KW-0732">Signal</keyword>
<feature type="chain" id="PRO_5015197445" evidence="1">
    <location>
        <begin position="21"/>
        <end position="159"/>
    </location>
</feature>
<accession>A0A2P7SD83</accession>
<evidence type="ECO:0000313" key="3">
    <source>
        <dbReference type="Proteomes" id="UP000240653"/>
    </source>
</evidence>
<proteinExistence type="predicted"/>
<organism evidence="2 3">
    <name type="scientific">Pseudaminobacter soli</name>
    <name type="common">ex Li et al. 2025</name>
    <dbReference type="NCBI Taxonomy" id="1295366"/>
    <lineage>
        <taxon>Bacteria</taxon>
        <taxon>Pseudomonadati</taxon>
        <taxon>Pseudomonadota</taxon>
        <taxon>Alphaproteobacteria</taxon>
        <taxon>Hyphomicrobiales</taxon>
        <taxon>Phyllobacteriaceae</taxon>
        <taxon>Pseudaminobacter</taxon>
    </lineage>
</organism>
<name>A0A2P7SD83_9HYPH</name>
<evidence type="ECO:0000313" key="2">
    <source>
        <dbReference type="EMBL" id="PSJ60449.1"/>
    </source>
</evidence>
<dbReference type="AlphaFoldDB" id="A0A2P7SD83"/>
<reference evidence="2 3" key="1">
    <citation type="submission" date="2018-03" db="EMBL/GenBank/DDBJ databases">
        <title>The draft genome of Mesorhizobium soli JCM 19897.</title>
        <authorList>
            <person name="Li L."/>
            <person name="Liu L."/>
            <person name="Liang L."/>
            <person name="Wang T."/>
            <person name="Zhang X."/>
        </authorList>
    </citation>
    <scope>NUCLEOTIDE SEQUENCE [LARGE SCALE GENOMIC DNA]</scope>
    <source>
        <strain evidence="2 3">JCM 19897</strain>
    </source>
</reference>
<protein>
    <submittedName>
        <fullName evidence="2">Uncharacterized protein</fullName>
    </submittedName>
</protein>
<sequence length="159" mass="17754">MKIVAFAAFLFVLAPGLSHAADWHRYGNARFQYWVDIPPGFSAISEADNGDGGVSRSSDGRAELRVWGSYLLEDDFKNEVKGRVDLDVSDGWTIAYRKQGATWASWSGLKGDRVFYERAVPICDGAAAYFRIEYDKEQAKTFDPIVSRLVKSLKSGTCR</sequence>
<gene>
    <name evidence="2" type="ORF">C7I85_14115</name>
</gene>
<dbReference type="Proteomes" id="UP000240653">
    <property type="component" value="Unassembled WGS sequence"/>
</dbReference>
<comment type="caution">
    <text evidence="2">The sequence shown here is derived from an EMBL/GenBank/DDBJ whole genome shotgun (WGS) entry which is preliminary data.</text>
</comment>
<feature type="signal peptide" evidence="1">
    <location>
        <begin position="1"/>
        <end position="20"/>
    </location>
</feature>